<dbReference type="InterPro" id="IPR002823">
    <property type="entry name" value="DUF112_TM"/>
</dbReference>
<gene>
    <name evidence="3" type="ORF">EDC64_103317</name>
</gene>
<reference evidence="3 4" key="1">
    <citation type="submission" date="2019-03" db="EMBL/GenBank/DDBJ databases">
        <title>Genomic Encyclopedia of Type Strains, Phase IV (KMG-IV): sequencing the most valuable type-strain genomes for metagenomic binning, comparative biology and taxonomic classification.</title>
        <authorList>
            <person name="Goeker M."/>
        </authorList>
    </citation>
    <scope>NUCLEOTIDE SEQUENCE [LARGE SCALE GENOMIC DNA]</scope>
    <source>
        <strain evidence="3 4">DSM 9035</strain>
    </source>
</reference>
<feature type="transmembrane region" description="Helical" evidence="1">
    <location>
        <begin position="12"/>
        <end position="34"/>
    </location>
</feature>
<name>A0A4R3M0H3_9HYPH</name>
<evidence type="ECO:0000259" key="2">
    <source>
        <dbReference type="Pfam" id="PF01970"/>
    </source>
</evidence>
<feature type="transmembrane region" description="Helical" evidence="1">
    <location>
        <begin position="469"/>
        <end position="487"/>
    </location>
</feature>
<dbReference type="PANTHER" id="PTHR35342:SF5">
    <property type="entry name" value="TRICARBOXYLIC TRANSPORT PROTEIN"/>
    <property type="match status" value="1"/>
</dbReference>
<feature type="transmembrane region" description="Helical" evidence="1">
    <location>
        <begin position="40"/>
        <end position="67"/>
    </location>
</feature>
<feature type="transmembrane region" description="Helical" evidence="1">
    <location>
        <begin position="410"/>
        <end position="426"/>
    </location>
</feature>
<evidence type="ECO:0000313" key="4">
    <source>
        <dbReference type="Proteomes" id="UP000294664"/>
    </source>
</evidence>
<feature type="transmembrane region" description="Helical" evidence="1">
    <location>
        <begin position="149"/>
        <end position="180"/>
    </location>
</feature>
<keyword evidence="4" id="KW-1185">Reference proteome</keyword>
<feature type="transmembrane region" description="Helical" evidence="1">
    <location>
        <begin position="107"/>
        <end position="129"/>
    </location>
</feature>
<dbReference type="RefSeq" id="WP_132030722.1">
    <property type="nucleotide sequence ID" value="NZ_SMAI01000003.1"/>
</dbReference>
<keyword evidence="1" id="KW-0812">Transmembrane</keyword>
<organism evidence="3 4">
    <name type="scientific">Aquabacter spiritensis</name>
    <dbReference type="NCBI Taxonomy" id="933073"/>
    <lineage>
        <taxon>Bacteria</taxon>
        <taxon>Pseudomonadati</taxon>
        <taxon>Pseudomonadota</taxon>
        <taxon>Alphaproteobacteria</taxon>
        <taxon>Hyphomicrobiales</taxon>
        <taxon>Xanthobacteraceae</taxon>
        <taxon>Aquabacter</taxon>
    </lineage>
</organism>
<evidence type="ECO:0000256" key="1">
    <source>
        <dbReference type="SAM" id="Phobius"/>
    </source>
</evidence>
<feature type="transmembrane region" description="Helical" evidence="1">
    <location>
        <begin position="259"/>
        <end position="279"/>
    </location>
</feature>
<keyword evidence="1" id="KW-0472">Membrane</keyword>
<feature type="transmembrane region" description="Helical" evidence="1">
    <location>
        <begin position="433"/>
        <end position="449"/>
    </location>
</feature>
<feature type="domain" description="DUF112" evidence="2">
    <location>
        <begin position="18"/>
        <end position="438"/>
    </location>
</feature>
<dbReference type="EMBL" id="SMAI01000003">
    <property type="protein sequence ID" value="TCT06213.1"/>
    <property type="molecule type" value="Genomic_DNA"/>
</dbReference>
<dbReference type="OrthoDB" id="9781349at2"/>
<dbReference type="PANTHER" id="PTHR35342">
    <property type="entry name" value="TRICARBOXYLIC TRANSPORT PROTEIN"/>
    <property type="match status" value="1"/>
</dbReference>
<keyword evidence="1" id="KW-1133">Transmembrane helix</keyword>
<accession>A0A4R3M0H3</accession>
<feature type="transmembrane region" description="Helical" evidence="1">
    <location>
        <begin position="386"/>
        <end position="404"/>
    </location>
</feature>
<feature type="transmembrane region" description="Helical" evidence="1">
    <location>
        <begin position="318"/>
        <end position="341"/>
    </location>
</feature>
<protein>
    <submittedName>
        <fullName evidence="3">Putative tricarboxylic transport membrane protein</fullName>
    </submittedName>
</protein>
<dbReference type="Pfam" id="PF01970">
    <property type="entry name" value="TctA"/>
    <property type="match status" value="1"/>
</dbReference>
<evidence type="ECO:0000313" key="3">
    <source>
        <dbReference type="EMBL" id="TCT06213.1"/>
    </source>
</evidence>
<dbReference type="AlphaFoldDB" id="A0A4R3M0H3"/>
<proteinExistence type="predicted"/>
<comment type="caution">
    <text evidence="3">The sequence shown here is derived from an EMBL/GenBank/DDBJ whole genome shotgun (WGS) entry which is preliminary data.</text>
</comment>
<sequence length="505" mass="52249">MDANLFTGILNALSFVNLGFALIGCLLGTLVGVLPGLGPASAMAILLPIAVYLPPDGAIIIMAGIYYGAMYGGSTTAILMNIPGEVSSIVTAQDGFPMTKQGRAGQALAIAAIGSFAAGILGTLAISLIGPAIADLALRFGPPEYFGLVLFSMTALISFAGNSLVLGLGIAALGMALASVGADPLTGAQRLTFGSIEFTKGLDIVPVLVGVFGIGEVLYSASMDTQKVFSGKLGSWWSMIPRGRELSAGLKAAMRGTGIGFVMGLLPGMLPALTAYLAYDVEKRVSRTPERFGNGAIEGVASPEAANNATAMAGFIPLLALGIPTSPALAIMLGTLMINGLTPGPMLFEQQGLLVWTVIGSMLLANMMLLVLNLPLVGVWAKISQIPYSVLGPIVLGVCVIGAYAPRNTLFDVWVAIGFGIVGYVMRRYHMPVAPLVLGFLLGPMFEQSLRQSLALTGGNPLFMIDRPIAFGLCLAAILVVAATAYFKTKSKVVQGLVEDSTNEA</sequence>
<feature type="transmembrane region" description="Helical" evidence="1">
    <location>
        <begin position="353"/>
        <end position="374"/>
    </location>
</feature>
<feature type="transmembrane region" description="Helical" evidence="1">
    <location>
        <begin position="201"/>
        <end position="221"/>
    </location>
</feature>
<dbReference type="Proteomes" id="UP000294664">
    <property type="component" value="Unassembled WGS sequence"/>
</dbReference>